<dbReference type="InterPro" id="IPR011712">
    <property type="entry name" value="Sig_transdc_His_kin_sub3_dim/P"/>
</dbReference>
<feature type="transmembrane region" description="Helical" evidence="4">
    <location>
        <begin position="16"/>
        <end position="35"/>
    </location>
</feature>
<feature type="transmembrane region" description="Helical" evidence="4">
    <location>
        <begin position="115"/>
        <end position="132"/>
    </location>
</feature>
<dbReference type="CDD" id="cd16917">
    <property type="entry name" value="HATPase_UhpB-NarQ-NarX-like"/>
    <property type="match status" value="1"/>
</dbReference>
<evidence type="ECO:0000256" key="1">
    <source>
        <dbReference type="ARBA" id="ARBA00022679"/>
    </source>
</evidence>
<dbReference type="InterPro" id="IPR050482">
    <property type="entry name" value="Sensor_HK_TwoCompSys"/>
</dbReference>
<dbReference type="PANTHER" id="PTHR24421:SF63">
    <property type="entry name" value="SENSOR HISTIDINE KINASE DESK"/>
    <property type="match status" value="1"/>
</dbReference>
<name>A0A4Y6V4F6_9PROT</name>
<evidence type="ECO:0000313" key="6">
    <source>
        <dbReference type="EMBL" id="QDH25002.1"/>
    </source>
</evidence>
<dbReference type="SUPFAM" id="SSF55874">
    <property type="entry name" value="ATPase domain of HSP90 chaperone/DNA topoisomerase II/histidine kinase"/>
    <property type="match status" value="1"/>
</dbReference>
<feature type="transmembrane region" description="Helical" evidence="4">
    <location>
        <begin position="41"/>
        <end position="60"/>
    </location>
</feature>
<dbReference type="AlphaFoldDB" id="A0A4Y6V4F6"/>
<dbReference type="Gene3D" id="1.20.5.1930">
    <property type="match status" value="1"/>
</dbReference>
<dbReference type="GO" id="GO:0046983">
    <property type="term" value="F:protein dimerization activity"/>
    <property type="evidence" value="ECO:0007669"/>
    <property type="project" value="InterPro"/>
</dbReference>
<organism evidence="6 7">
    <name type="scientific">Neokomagataea tanensis</name>
    <dbReference type="NCBI Taxonomy" id="661191"/>
    <lineage>
        <taxon>Bacteria</taxon>
        <taxon>Pseudomonadati</taxon>
        <taxon>Pseudomonadota</taxon>
        <taxon>Alphaproteobacteria</taxon>
        <taxon>Acetobacterales</taxon>
        <taxon>Acetobacteraceae</taxon>
        <taxon>Neokomagataea</taxon>
    </lineage>
</organism>
<keyword evidence="3" id="KW-0902">Two-component regulatory system</keyword>
<keyword evidence="4" id="KW-0472">Membrane</keyword>
<protein>
    <submittedName>
        <fullName evidence="6">Sensor histidine kinase</fullName>
    </submittedName>
</protein>
<dbReference type="Pfam" id="PF07730">
    <property type="entry name" value="HisKA_3"/>
    <property type="match status" value="1"/>
</dbReference>
<evidence type="ECO:0000259" key="5">
    <source>
        <dbReference type="Pfam" id="PF07730"/>
    </source>
</evidence>
<keyword evidence="7" id="KW-1185">Reference proteome</keyword>
<gene>
    <name evidence="6" type="ORF">D5366_07015</name>
</gene>
<keyword evidence="2 6" id="KW-0418">Kinase</keyword>
<accession>A0A4Y6V4F6</accession>
<dbReference type="PANTHER" id="PTHR24421">
    <property type="entry name" value="NITRATE/NITRITE SENSOR PROTEIN NARX-RELATED"/>
    <property type="match status" value="1"/>
</dbReference>
<dbReference type="OrthoDB" id="9778496at2"/>
<proteinExistence type="predicted"/>
<evidence type="ECO:0000256" key="4">
    <source>
        <dbReference type="SAM" id="Phobius"/>
    </source>
</evidence>
<dbReference type="GO" id="GO:0000155">
    <property type="term" value="F:phosphorelay sensor kinase activity"/>
    <property type="evidence" value="ECO:0007669"/>
    <property type="project" value="InterPro"/>
</dbReference>
<evidence type="ECO:0000313" key="7">
    <source>
        <dbReference type="Proteomes" id="UP000317214"/>
    </source>
</evidence>
<evidence type="ECO:0000256" key="3">
    <source>
        <dbReference type="ARBA" id="ARBA00023012"/>
    </source>
</evidence>
<dbReference type="Proteomes" id="UP000317214">
    <property type="component" value="Chromosome"/>
</dbReference>
<keyword evidence="1" id="KW-0808">Transferase</keyword>
<reference evidence="6 7" key="1">
    <citation type="submission" date="2018-09" db="EMBL/GenBank/DDBJ databases">
        <title>The complete genome sequence of Neokomagataea tanensis NBRC 106556(T).</title>
        <authorList>
            <person name="Chua K.-O."/>
            <person name="See-Too W.-S."/>
            <person name="Hong K.-W."/>
            <person name="Yin W.-F."/>
            <person name="Chan K.-G."/>
        </authorList>
    </citation>
    <scope>NUCLEOTIDE SEQUENCE [LARGE SCALE GENOMIC DNA]</scope>
    <source>
        <strain evidence="7">AH13 \ NBRC 106556</strain>
    </source>
</reference>
<dbReference type="EMBL" id="CP032485">
    <property type="protein sequence ID" value="QDH25002.1"/>
    <property type="molecule type" value="Genomic_DNA"/>
</dbReference>
<feature type="transmembrane region" description="Helical" evidence="4">
    <location>
        <begin position="138"/>
        <end position="156"/>
    </location>
</feature>
<dbReference type="KEGG" id="ntn:D5366_07015"/>
<keyword evidence="4" id="KW-0812">Transmembrane</keyword>
<dbReference type="InterPro" id="IPR036890">
    <property type="entry name" value="HATPase_C_sf"/>
</dbReference>
<evidence type="ECO:0000256" key="2">
    <source>
        <dbReference type="ARBA" id="ARBA00022777"/>
    </source>
</evidence>
<sequence>MTLVEVDQNPTRKRTYLYHSVFLVYLFFYPLNWILDKTPTLLQATYGIAAFFAFLTLYFAPYRPSKKNGFIESTELEIILTALLGFSASWTNAGWMTFNIYASAMCIRINNTRRAITLLVILQISLIVFSWAVRGVPISGSISIVISLATYTMSWFQGRLARQNQRLKEAQSEIRTLAATSERERIARDLHDLLGHSLTVIAIKSELAAKLHNRSPERSLSEINDITLIARESLRDVRAAITGMKKATLTRELEQATQALKAASIDATVQGRECLAHESTASIETCSVLAMALREAITNVIRHSSATRCQITIHGPPDQPPQGISVSDNGLDLKNSQSLLEGNGLRGMRARLAAIGGTITLKTNNPGLTLTASLTP</sequence>
<feature type="domain" description="Signal transduction histidine kinase subgroup 3 dimerisation and phosphoacceptor" evidence="5">
    <location>
        <begin position="182"/>
        <end position="248"/>
    </location>
</feature>
<dbReference type="Gene3D" id="3.30.565.10">
    <property type="entry name" value="Histidine kinase-like ATPase, C-terminal domain"/>
    <property type="match status" value="1"/>
</dbReference>
<dbReference type="RefSeq" id="WP_141492853.1">
    <property type="nucleotide sequence ID" value="NZ_CP032485.1"/>
</dbReference>
<keyword evidence="4" id="KW-1133">Transmembrane helix</keyword>
<dbReference type="GO" id="GO:0016020">
    <property type="term" value="C:membrane"/>
    <property type="evidence" value="ECO:0007669"/>
    <property type="project" value="InterPro"/>
</dbReference>